<dbReference type="EMBL" id="GBXM01046397">
    <property type="protein sequence ID" value="JAH62180.1"/>
    <property type="molecule type" value="Transcribed_RNA"/>
</dbReference>
<accession>A0A0E9UAG4</accession>
<dbReference type="AlphaFoldDB" id="A0A0E9UAG4"/>
<proteinExistence type="predicted"/>
<reference evidence="1" key="1">
    <citation type="submission" date="2014-11" db="EMBL/GenBank/DDBJ databases">
        <authorList>
            <person name="Amaro Gonzalez C."/>
        </authorList>
    </citation>
    <scope>NUCLEOTIDE SEQUENCE</scope>
</reference>
<evidence type="ECO:0000313" key="1">
    <source>
        <dbReference type="EMBL" id="JAH62180.1"/>
    </source>
</evidence>
<protein>
    <submittedName>
        <fullName evidence="1">Uncharacterized protein</fullName>
    </submittedName>
</protein>
<name>A0A0E9UAG4_ANGAN</name>
<sequence length="59" mass="6603">MTKTNPGLLVKQSKAQKPRHKVEWICCVTEHPHHSSQDWPLPRASALAARVYGVPFDPG</sequence>
<reference evidence="1" key="2">
    <citation type="journal article" date="2015" name="Fish Shellfish Immunol.">
        <title>Early steps in the European eel (Anguilla anguilla)-Vibrio vulnificus interaction in the gills: Role of the RtxA13 toxin.</title>
        <authorList>
            <person name="Callol A."/>
            <person name="Pajuelo D."/>
            <person name="Ebbesson L."/>
            <person name="Teles M."/>
            <person name="MacKenzie S."/>
            <person name="Amaro C."/>
        </authorList>
    </citation>
    <scope>NUCLEOTIDE SEQUENCE</scope>
</reference>
<organism evidence="1">
    <name type="scientific">Anguilla anguilla</name>
    <name type="common">European freshwater eel</name>
    <name type="synonym">Muraena anguilla</name>
    <dbReference type="NCBI Taxonomy" id="7936"/>
    <lineage>
        <taxon>Eukaryota</taxon>
        <taxon>Metazoa</taxon>
        <taxon>Chordata</taxon>
        <taxon>Craniata</taxon>
        <taxon>Vertebrata</taxon>
        <taxon>Euteleostomi</taxon>
        <taxon>Actinopterygii</taxon>
        <taxon>Neopterygii</taxon>
        <taxon>Teleostei</taxon>
        <taxon>Anguilliformes</taxon>
        <taxon>Anguillidae</taxon>
        <taxon>Anguilla</taxon>
    </lineage>
</organism>